<name>A0A7I8JIS0_SPIIN</name>
<accession>A0A7I8JIS0</accession>
<dbReference type="EMBL" id="LR743600">
    <property type="protein sequence ID" value="CAA2630786.1"/>
    <property type="molecule type" value="Genomic_DNA"/>
</dbReference>
<dbReference type="EMBL" id="CACRZD030000013">
    <property type="protein sequence ID" value="CAA6670029.1"/>
    <property type="molecule type" value="Genomic_DNA"/>
</dbReference>
<evidence type="ECO:0000313" key="2">
    <source>
        <dbReference type="Proteomes" id="UP001189122"/>
    </source>
</evidence>
<evidence type="ECO:0000313" key="1">
    <source>
        <dbReference type="EMBL" id="CAA2630786.1"/>
    </source>
</evidence>
<gene>
    <name evidence="1" type="ORF">SI7747_13016432</name>
</gene>
<dbReference type="Proteomes" id="UP001189122">
    <property type="component" value="Unassembled WGS sequence"/>
</dbReference>
<sequence length="15" mass="1918">MKKTLTHWYFISLIH</sequence>
<keyword evidence="2" id="KW-1185">Reference proteome</keyword>
<protein>
    <submittedName>
        <fullName evidence="1">Uncharacterized protein</fullName>
    </submittedName>
</protein>
<organism evidence="1">
    <name type="scientific">Spirodela intermedia</name>
    <name type="common">Intermediate duckweed</name>
    <dbReference type="NCBI Taxonomy" id="51605"/>
    <lineage>
        <taxon>Eukaryota</taxon>
        <taxon>Viridiplantae</taxon>
        <taxon>Streptophyta</taxon>
        <taxon>Embryophyta</taxon>
        <taxon>Tracheophyta</taxon>
        <taxon>Spermatophyta</taxon>
        <taxon>Magnoliopsida</taxon>
        <taxon>Liliopsida</taxon>
        <taxon>Araceae</taxon>
        <taxon>Lemnoideae</taxon>
        <taxon>Spirodela</taxon>
    </lineage>
</organism>
<reference evidence="1 2" key="1">
    <citation type="submission" date="2019-12" db="EMBL/GenBank/DDBJ databases">
        <authorList>
            <person name="Scholz U."/>
            <person name="Mascher M."/>
            <person name="Fiebig A."/>
        </authorList>
    </citation>
    <scope>NUCLEOTIDE SEQUENCE</scope>
</reference>
<proteinExistence type="predicted"/>